<dbReference type="PANTHER" id="PTHR43969:SF9">
    <property type="entry name" value="GLUTATHIONE S TRANSFERASE D10, ISOFORM A-RELATED"/>
    <property type="match status" value="1"/>
</dbReference>
<evidence type="ECO:0000259" key="3">
    <source>
        <dbReference type="PROSITE" id="PS50405"/>
    </source>
</evidence>
<reference evidence="4 5" key="1">
    <citation type="submission" date="2021-04" db="EMBL/GenBank/DDBJ databases">
        <authorList>
            <person name="Bliznina A."/>
        </authorList>
    </citation>
    <scope>NUCLEOTIDE SEQUENCE [LARGE SCALE GENOMIC DNA]</scope>
</reference>
<dbReference type="InterPro" id="IPR004045">
    <property type="entry name" value="Glutathione_S-Trfase_N"/>
</dbReference>
<dbReference type="Proteomes" id="UP001158576">
    <property type="component" value="Chromosome PAR"/>
</dbReference>
<dbReference type="Pfam" id="PF00043">
    <property type="entry name" value="GST_C"/>
    <property type="match status" value="1"/>
</dbReference>
<name>A0ABN7RPF7_OIKDI</name>
<comment type="subunit">
    <text evidence="1">Homodimer.</text>
</comment>
<evidence type="ECO:0000256" key="1">
    <source>
        <dbReference type="ARBA" id="ARBA00011738"/>
    </source>
</evidence>
<dbReference type="InterPro" id="IPR004046">
    <property type="entry name" value="GST_C"/>
</dbReference>
<evidence type="ECO:0000259" key="2">
    <source>
        <dbReference type="PROSITE" id="PS50404"/>
    </source>
</evidence>
<keyword evidence="5" id="KW-1185">Reference proteome</keyword>
<feature type="domain" description="GST C-terminal" evidence="3">
    <location>
        <begin position="120"/>
        <end position="254"/>
    </location>
</feature>
<dbReference type="SUPFAM" id="SSF52833">
    <property type="entry name" value="Thioredoxin-like"/>
    <property type="match status" value="2"/>
</dbReference>
<protein>
    <submittedName>
        <fullName evidence="4">Oidioi.mRNA.OKI2018_I69.PAR.g10208.t1.cds</fullName>
    </submittedName>
</protein>
<dbReference type="Gene3D" id="3.40.30.10">
    <property type="entry name" value="Glutaredoxin"/>
    <property type="match status" value="2"/>
</dbReference>
<dbReference type="Gene3D" id="1.20.1050.10">
    <property type="match status" value="2"/>
</dbReference>
<dbReference type="SFLD" id="SFLDS00019">
    <property type="entry name" value="Glutathione_Transferase_(cytos"/>
    <property type="match status" value="2"/>
</dbReference>
<dbReference type="InterPro" id="IPR040079">
    <property type="entry name" value="Glutathione_S-Trfase"/>
</dbReference>
<dbReference type="PROSITE" id="PS50405">
    <property type="entry name" value="GST_CTER"/>
    <property type="match status" value="1"/>
</dbReference>
<dbReference type="EMBL" id="OU015568">
    <property type="protein sequence ID" value="CAG5082790.1"/>
    <property type="molecule type" value="Genomic_DNA"/>
</dbReference>
<feature type="domain" description="GST N-terminal" evidence="2">
    <location>
        <begin position="249"/>
        <end position="330"/>
    </location>
</feature>
<dbReference type="InterPro" id="IPR010987">
    <property type="entry name" value="Glutathione-S-Trfase_C-like"/>
</dbReference>
<dbReference type="InterPro" id="IPR036282">
    <property type="entry name" value="Glutathione-S-Trfase_C_sf"/>
</dbReference>
<proteinExistence type="predicted"/>
<sequence length="479" mass="53837">MGCNSSKSANAAVASTTEVKAVQGENGTVVSASKSVTLYVNQLSPFARTAIMVAKTCDVEVNYHEIDLMKGEQNEDWYLKINPNHTVPVLVDGDTVLTETVDISKYLIDNYGKHKEMNPSGEQAEKIKEVVAYAYETLGPIGKKIVLPVLVHGKPEDVPEEDLEAAKVHGYEYFNNILGDNDFLFGTEKPTWADFLVFSLLMQMDVHPLIRKGEHDKLKLWAKRIFALPFFSTVHKAFFAVKSNFTKAEKPTLYINIASPLARAVLCTADELAIDYDTQVLDFMKQEHKAEEYLKINPNGTVPGMKHGEKCIGQSRDIAKYLVETFCPDHSLYAIEKQEEINELLQFDEEKCFQAAIKIVGPLMRGIPIPDENREFVKAAKLEAQEKLGEKQFFGGEKPCIADFFIFNNLIQTVIDPAHDHENPDEDLAVLREFIHRMMAIEHVAKKVGEFKETMAKVAQMMKEKKEAEAASEEAAPEE</sequence>
<evidence type="ECO:0000313" key="5">
    <source>
        <dbReference type="Proteomes" id="UP001158576"/>
    </source>
</evidence>
<dbReference type="SUPFAM" id="SSF47616">
    <property type="entry name" value="GST C-terminal domain-like"/>
    <property type="match status" value="2"/>
</dbReference>
<gene>
    <name evidence="4" type="ORF">OKIOD_LOCUS1766</name>
</gene>
<dbReference type="SFLD" id="SFLDG00358">
    <property type="entry name" value="Main_(cytGST)"/>
    <property type="match status" value="2"/>
</dbReference>
<dbReference type="CDD" id="cd00299">
    <property type="entry name" value="GST_C_family"/>
    <property type="match status" value="1"/>
</dbReference>
<organism evidence="4 5">
    <name type="scientific">Oikopleura dioica</name>
    <name type="common">Tunicate</name>
    <dbReference type="NCBI Taxonomy" id="34765"/>
    <lineage>
        <taxon>Eukaryota</taxon>
        <taxon>Metazoa</taxon>
        <taxon>Chordata</taxon>
        <taxon>Tunicata</taxon>
        <taxon>Appendicularia</taxon>
        <taxon>Copelata</taxon>
        <taxon>Oikopleuridae</taxon>
        <taxon>Oikopleura</taxon>
    </lineage>
</organism>
<dbReference type="PROSITE" id="PS50404">
    <property type="entry name" value="GST_NTER"/>
    <property type="match status" value="2"/>
</dbReference>
<dbReference type="Pfam" id="PF02798">
    <property type="entry name" value="GST_N"/>
    <property type="match status" value="1"/>
</dbReference>
<dbReference type="InterPro" id="IPR036249">
    <property type="entry name" value="Thioredoxin-like_sf"/>
</dbReference>
<dbReference type="Pfam" id="PF13417">
    <property type="entry name" value="GST_N_3"/>
    <property type="match status" value="1"/>
</dbReference>
<evidence type="ECO:0000313" key="4">
    <source>
        <dbReference type="EMBL" id="CAG5082790.1"/>
    </source>
</evidence>
<feature type="domain" description="GST N-terminal" evidence="2">
    <location>
        <begin position="34"/>
        <end position="115"/>
    </location>
</feature>
<accession>A0ABN7RPF7</accession>
<dbReference type="PANTHER" id="PTHR43969">
    <property type="entry name" value="GLUTATHIONE S TRANSFERASE D10, ISOFORM A-RELATED"/>
    <property type="match status" value="1"/>
</dbReference>